<comment type="caution">
    <text evidence="2">The sequence shown here is derived from an EMBL/GenBank/DDBJ whole genome shotgun (WGS) entry which is preliminary data.</text>
</comment>
<protein>
    <submittedName>
        <fullName evidence="2">Uncharacterized protein</fullName>
    </submittedName>
</protein>
<proteinExistence type="predicted"/>
<name>A0A8S9P9D9_BRACR</name>
<evidence type="ECO:0000313" key="3">
    <source>
        <dbReference type="Proteomes" id="UP000712600"/>
    </source>
</evidence>
<feature type="compositionally biased region" description="Basic residues" evidence="1">
    <location>
        <begin position="100"/>
        <end position="116"/>
    </location>
</feature>
<accession>A0A8S9P9D9</accession>
<dbReference type="EMBL" id="QGKX02001521">
    <property type="protein sequence ID" value="KAF3512109.1"/>
    <property type="molecule type" value="Genomic_DNA"/>
</dbReference>
<gene>
    <name evidence="2" type="ORF">F2Q69_00007094</name>
</gene>
<reference evidence="2" key="1">
    <citation type="submission" date="2019-12" db="EMBL/GenBank/DDBJ databases">
        <title>Genome sequencing and annotation of Brassica cretica.</title>
        <authorList>
            <person name="Studholme D.J."/>
            <person name="Sarris P."/>
        </authorList>
    </citation>
    <scope>NUCLEOTIDE SEQUENCE</scope>
    <source>
        <strain evidence="2">PFS-109/04</strain>
        <tissue evidence="2">Leaf</tissue>
    </source>
</reference>
<feature type="region of interest" description="Disordered" evidence="1">
    <location>
        <begin position="500"/>
        <end position="524"/>
    </location>
</feature>
<evidence type="ECO:0000313" key="2">
    <source>
        <dbReference type="EMBL" id="KAF3512109.1"/>
    </source>
</evidence>
<organism evidence="2 3">
    <name type="scientific">Brassica cretica</name>
    <name type="common">Mustard</name>
    <dbReference type="NCBI Taxonomy" id="69181"/>
    <lineage>
        <taxon>Eukaryota</taxon>
        <taxon>Viridiplantae</taxon>
        <taxon>Streptophyta</taxon>
        <taxon>Embryophyta</taxon>
        <taxon>Tracheophyta</taxon>
        <taxon>Spermatophyta</taxon>
        <taxon>Magnoliopsida</taxon>
        <taxon>eudicotyledons</taxon>
        <taxon>Gunneridae</taxon>
        <taxon>Pentapetalae</taxon>
        <taxon>rosids</taxon>
        <taxon>malvids</taxon>
        <taxon>Brassicales</taxon>
        <taxon>Brassicaceae</taxon>
        <taxon>Brassiceae</taxon>
        <taxon>Brassica</taxon>
    </lineage>
</organism>
<dbReference type="AlphaFoldDB" id="A0A8S9P9D9"/>
<feature type="region of interest" description="Disordered" evidence="1">
    <location>
        <begin position="69"/>
        <end position="120"/>
    </location>
</feature>
<dbReference type="Proteomes" id="UP000712600">
    <property type="component" value="Unassembled WGS sequence"/>
</dbReference>
<sequence>MSYKEFAARHPHTPSPVYVKIDRQTGPAIDRQRETTIDRQPPAPIDRRAPLTYRVQMPEIDVTRLNALRAQPKPSANPRETTSTHSDDAAEPMEVDKAHMGRTLRKRKGKIAKHLKREANEKEMENFQKRVFKIPLEKPFEEAYFTHRLWMFFREAKETEEDIRRMFYEAREKMKNRITLKKKSDPGKPSRSEGGAFQGIVHFCGGLVRNLEVQIGAVCNMQTNQLCLTLIDPHVYYDPIPVMKPQTSSRRIDDPGLIAEESINSSPGDWENDYYNPTMAVDTAIPTKDTLQTEEYDDDYEEERAIDCTRASTDIANYPSIDTEVDRVREGDYSIGSWADDHYPESYAVETIVHDRGENEPHEGFTYEELLNYQECSDTDSLFAQACGRGTSFYRPFNRATRPSIDITTSTRIDIHSQPLSAVRGKAKLNNNYLTPDDFGIFSDPEGYARAIDGHALQTSFRWLMEQIISSCNNTTFQSTSRELKMSSVTQLVEQKIVSSRQKYREHTRPSIHIDNPTSIDRHP</sequence>
<evidence type="ECO:0000256" key="1">
    <source>
        <dbReference type="SAM" id="MobiDB-lite"/>
    </source>
</evidence>